<evidence type="ECO:0000256" key="2">
    <source>
        <dbReference type="ARBA" id="ARBA00022771"/>
    </source>
</evidence>
<organism evidence="6 7">
    <name type="scientific">Brassica napus</name>
    <name type="common">Rape</name>
    <dbReference type="NCBI Taxonomy" id="3708"/>
    <lineage>
        <taxon>Eukaryota</taxon>
        <taxon>Viridiplantae</taxon>
        <taxon>Streptophyta</taxon>
        <taxon>Embryophyta</taxon>
        <taxon>Tracheophyta</taxon>
        <taxon>Spermatophyta</taxon>
        <taxon>Magnoliopsida</taxon>
        <taxon>eudicotyledons</taxon>
        <taxon>Gunneridae</taxon>
        <taxon>Pentapetalae</taxon>
        <taxon>rosids</taxon>
        <taxon>malvids</taxon>
        <taxon>Brassicales</taxon>
        <taxon>Brassicaceae</taxon>
        <taxon>Brassiceae</taxon>
        <taxon>Brassica</taxon>
    </lineage>
</organism>
<sequence length="1258" mass="143189">MRLWARAIPLFALLPKHWRNSLARANQQQQKAFNSLSPTDIASVIMKHKLSHEIDNYPESDDAGTLRVTAKIFGQDDNSTFTTLSLAKDFLDDENEECKSKEDLNYFLLEAGITEDVIYNAILELIVYVDEVTCPESIEYSPGCALKVQLDLVPDHLDDDDDDSEIQEAAQVSFDDTSNIRFRPASKLVVKSLPRKVYKKKNENKKMVSLEECRICLQEFSNGGMVVTLSCGHEFDDECIVKWFETSHEAKSWSELLAWHYYLPSPRATIIPRIDNYPEPDDVGIIRVTARLFGQDDNSTFTVLSLARDFIANDECKSKEDLNYFLLEAGINEDVISDAIIVYVDEVTCPASIEYSPGCALKVRLDLIPDYLDDDDDTEIQEAAQVSFDETSSIWFRPASKLVVKSLTRKIYNKKIKKEKKKMVSLEECRICLQDFNNGGMVVTLSCGHEFDDECIVKWFETSHARANQQQQKAFNSLSPTDIASVIMKHKLSHEIDNYPESDDAGTLRVTAKIFGQDDNSTFTTLSLAKDFLDDENEECKSKEDLNYFLLEAGITEDVIYNAILELIVYVDEVTCPESIEYSPGCALKVQLDLVPDHLDDDDDDSEIQEAAQVSFDDTSNIRFRPASKLVVKSLPRKVYKKKNENKKMVSLEECRICLQEFSNGGMVVTLSCGHEFDDECIVKWFETSHEAKSWSELLAWHYYLPSPRATQSDSESFKIVMKHRLSHEIDNYPEPDDVGIIRVTARLFGQDDNSTFTVLSLARDFIANDECKSKEDLNYFLLEAGINEDVISNAILELIVYVDEVTCPATAQVSFDENSSIWFRPASKLIVKSLTRKIYNKKIKKEKKKMVSLEECRICLQDFNNGGMVVTLSCGHEFDDECIVKWFETSHARANQQQQKAFNSLSPTDIASVIMKHKLSHEIDNYPESDDAGTLRVTAKIFGQDDNSTFTTLSLAKDFLDDENEECKSKEDLNYFLLEAGITEDVIHNAILELIVYVDEVTCPESIEYSPGCALKVQLDLVPDHLDDDDDDSEIQEAAQVSFDDTSNIRFRPASKLVVKSLPRKVYKKKNENKKMVSLEECRICLQEFSNGGMVVTLSCGHEFDDDGLRPVMFVHCVVSSYLVKMMNYSMSRLLVMKHRLSHEIDNYPEPDDVGTIRVTARIFGQDDNSTIRFRPASKLVVKSLTRKIYNKKIKKKKKKMVSLEECRICLQDFNNGGMVVTLSCGHEFDDECIVKWFETSHVCPLCRLELPCQDEL</sequence>
<keyword evidence="7" id="KW-1185">Reference proteome</keyword>
<dbReference type="Pfam" id="PF13639">
    <property type="entry name" value="zf-RING_2"/>
    <property type="match status" value="5"/>
</dbReference>
<keyword evidence="2 4" id="KW-0863">Zinc-finger</keyword>
<feature type="domain" description="RING-type" evidence="5">
    <location>
        <begin position="429"/>
        <end position="459"/>
    </location>
</feature>
<name>A0ABQ8CXL9_BRANA</name>
<reference evidence="6 7" key="1">
    <citation type="submission" date="2021-05" db="EMBL/GenBank/DDBJ databases">
        <title>Genome Assembly of Synthetic Allotetraploid Brassica napus Reveals Homoeologous Exchanges between Subgenomes.</title>
        <authorList>
            <person name="Davis J.T."/>
        </authorList>
    </citation>
    <scope>NUCLEOTIDE SEQUENCE [LARGE SCALE GENOMIC DNA]</scope>
    <source>
        <strain evidence="7">cv. Da-Ae</strain>
        <tissue evidence="6">Seedling</tissue>
    </source>
</reference>
<accession>A0ABQ8CXL9</accession>
<evidence type="ECO:0000259" key="5">
    <source>
        <dbReference type="PROSITE" id="PS50089"/>
    </source>
</evidence>
<feature type="domain" description="RING-type" evidence="5">
    <location>
        <begin position="213"/>
        <end position="243"/>
    </location>
</feature>
<comment type="caution">
    <text evidence="6">The sequence shown here is derived from an EMBL/GenBank/DDBJ whole genome shotgun (WGS) entry which is preliminary data.</text>
</comment>
<feature type="domain" description="RING-type" evidence="5">
    <location>
        <begin position="655"/>
        <end position="685"/>
    </location>
</feature>
<evidence type="ECO:0000256" key="4">
    <source>
        <dbReference type="PROSITE-ProRule" id="PRU00175"/>
    </source>
</evidence>
<feature type="domain" description="RING-type" evidence="5">
    <location>
        <begin position="1208"/>
        <end position="1249"/>
    </location>
</feature>
<dbReference type="SUPFAM" id="SSF57850">
    <property type="entry name" value="RING/U-box"/>
    <property type="match status" value="6"/>
</dbReference>
<evidence type="ECO:0000313" key="6">
    <source>
        <dbReference type="EMBL" id="KAH0921857.1"/>
    </source>
</evidence>
<gene>
    <name evidence="6" type="ORF">HID58_021875</name>
</gene>
<proteinExistence type="predicted"/>
<keyword evidence="1" id="KW-0479">Metal-binding</keyword>
<dbReference type="CDD" id="cd16454">
    <property type="entry name" value="RING-H2_PA-TM-RING"/>
    <property type="match status" value="1"/>
</dbReference>
<keyword evidence="3" id="KW-0862">Zinc</keyword>
<dbReference type="InterPro" id="IPR001841">
    <property type="entry name" value="Znf_RING"/>
</dbReference>
<dbReference type="EMBL" id="JAGKQM010000006">
    <property type="protein sequence ID" value="KAH0921857.1"/>
    <property type="molecule type" value="Genomic_DNA"/>
</dbReference>
<dbReference type="PROSITE" id="PS50089">
    <property type="entry name" value="ZF_RING_2"/>
    <property type="match status" value="5"/>
</dbReference>
<evidence type="ECO:0000256" key="1">
    <source>
        <dbReference type="ARBA" id="ARBA00022723"/>
    </source>
</evidence>
<dbReference type="PANTHER" id="PTHR45931:SF13">
    <property type="entry name" value="GENOME ASSEMBLY, CHROMOSOME: A05"/>
    <property type="match status" value="1"/>
</dbReference>
<dbReference type="SMART" id="SM00184">
    <property type="entry name" value="RING"/>
    <property type="match status" value="6"/>
</dbReference>
<evidence type="ECO:0000313" key="7">
    <source>
        <dbReference type="Proteomes" id="UP000824890"/>
    </source>
</evidence>
<dbReference type="Proteomes" id="UP000824890">
    <property type="component" value="Unassembled WGS sequence"/>
</dbReference>
<feature type="domain" description="RING-type" evidence="5">
    <location>
        <begin position="857"/>
        <end position="887"/>
    </location>
</feature>
<dbReference type="PANTHER" id="PTHR45931">
    <property type="entry name" value="SI:CH211-59O9.10"/>
    <property type="match status" value="1"/>
</dbReference>
<dbReference type="InterPro" id="IPR013083">
    <property type="entry name" value="Znf_RING/FYVE/PHD"/>
</dbReference>
<protein>
    <recommendedName>
        <fullName evidence="5">RING-type domain-containing protein</fullName>
    </recommendedName>
</protein>
<dbReference type="InterPro" id="IPR051834">
    <property type="entry name" value="RING_finger_E3_ligase"/>
</dbReference>
<dbReference type="Gene3D" id="3.30.40.10">
    <property type="entry name" value="Zinc/RING finger domain, C3HC4 (zinc finger)"/>
    <property type="match status" value="6"/>
</dbReference>
<evidence type="ECO:0000256" key="3">
    <source>
        <dbReference type="ARBA" id="ARBA00022833"/>
    </source>
</evidence>